<evidence type="ECO:0000313" key="3">
    <source>
        <dbReference type="EMBL" id="TWU65877.1"/>
    </source>
</evidence>
<reference evidence="3 4" key="1">
    <citation type="submission" date="2019-02" db="EMBL/GenBank/DDBJ databases">
        <title>Deep-cultivation of Planctomycetes and their phenomic and genomic characterization uncovers novel biology.</title>
        <authorList>
            <person name="Wiegand S."/>
            <person name="Jogler M."/>
            <person name="Boedeker C."/>
            <person name="Pinto D."/>
            <person name="Vollmers J."/>
            <person name="Rivas-Marin E."/>
            <person name="Kohn T."/>
            <person name="Peeters S.H."/>
            <person name="Heuer A."/>
            <person name="Rast P."/>
            <person name="Oberbeckmann S."/>
            <person name="Bunk B."/>
            <person name="Jeske O."/>
            <person name="Meyerdierks A."/>
            <person name="Storesund J.E."/>
            <person name="Kallscheuer N."/>
            <person name="Luecker S."/>
            <person name="Lage O.M."/>
            <person name="Pohl T."/>
            <person name="Merkel B.J."/>
            <person name="Hornburger P."/>
            <person name="Mueller R.-W."/>
            <person name="Bruemmer F."/>
            <person name="Labrenz M."/>
            <person name="Spormann A.M."/>
            <person name="Op Den Camp H."/>
            <person name="Overmann J."/>
            <person name="Amann R."/>
            <person name="Jetten M.S.M."/>
            <person name="Mascher T."/>
            <person name="Medema M.H."/>
            <person name="Devos D.P."/>
            <person name="Kaster A.-K."/>
            <person name="Ovreas L."/>
            <person name="Rohde M."/>
            <person name="Galperin M.Y."/>
            <person name="Jogler C."/>
        </authorList>
    </citation>
    <scope>NUCLEOTIDE SEQUENCE [LARGE SCALE GENOMIC DNA]</scope>
    <source>
        <strain evidence="3 4">V7</strain>
    </source>
</reference>
<comment type="similarity">
    <text evidence="2">Belongs to the glycosyl hydrolase 88 family.</text>
</comment>
<dbReference type="GO" id="GO:0052757">
    <property type="term" value="F:chondroitin hydrolase activity"/>
    <property type="evidence" value="ECO:0007669"/>
    <property type="project" value="TreeGrafter"/>
</dbReference>
<accession>A0A5C6FS09</accession>
<dbReference type="EC" id="3.2.1.180" evidence="3"/>
<keyword evidence="1 3" id="KW-0378">Hydrolase</keyword>
<evidence type="ECO:0000256" key="2">
    <source>
        <dbReference type="ARBA" id="ARBA00038358"/>
    </source>
</evidence>
<dbReference type="EMBL" id="SJPZ01000001">
    <property type="protein sequence ID" value="TWU65877.1"/>
    <property type="molecule type" value="Genomic_DNA"/>
</dbReference>
<comment type="caution">
    <text evidence="3">The sequence shown here is derived from an EMBL/GenBank/DDBJ whole genome shotgun (WGS) entry which is preliminary data.</text>
</comment>
<sequence length="462" mass="51659">MIIPEPSVTPESLLPAIKRMWESSAAKLESLENDYDKSQGTPVFTIGGRYTTRGWTEWTEGFVYGSSVLQYDATDDDAFLKIGRENTVDRMATHVSHVGVHDHGFNNLSTYGNLLRLCRENRIQASDWEIRFYELALKTSAAVQASRWTQLSHSEGYVYSFNGPHSLFIDTIRSCRILMVGHALGHVLMGEGDQPISLAGRALTHIRTTDKYNVYHGTGRDHYDVPGRTAHEAVFNLNDGSFRCPSSQQGFSGLTTWTRGLSWAMLGYAEQLEFVRDVLASSNIDSSELQNAESMMLDSARQTCDFYLNNTPTCGIPYWDTGAPQLHRLGDYLNQPADPFNQWEPVDSSAAAIAAQGLLRLGDLLQKRGDHDAAKYRQAGLHVTANLLQEPYLSTSNDHQGLLLHSIYHQPRGWDEVAEGQSIANGQSCMWGDYHLRELALYVQRLADDAVTDYTFYGCLPS</sequence>
<evidence type="ECO:0000256" key="1">
    <source>
        <dbReference type="ARBA" id="ARBA00022801"/>
    </source>
</evidence>
<dbReference type="OrthoDB" id="428577at2"/>
<proteinExistence type="inferred from homology"/>
<dbReference type="InterPro" id="IPR052369">
    <property type="entry name" value="UG_Glycosaminoglycan_Hydrolase"/>
</dbReference>
<dbReference type="RefSeq" id="WP_146412285.1">
    <property type="nucleotide sequence ID" value="NZ_SJPZ01000001.1"/>
</dbReference>
<evidence type="ECO:0000313" key="4">
    <source>
        <dbReference type="Proteomes" id="UP000316476"/>
    </source>
</evidence>
<organism evidence="3 4">
    <name type="scientific">Crateriforma conspicua</name>
    <dbReference type="NCBI Taxonomy" id="2527996"/>
    <lineage>
        <taxon>Bacteria</taxon>
        <taxon>Pseudomonadati</taxon>
        <taxon>Planctomycetota</taxon>
        <taxon>Planctomycetia</taxon>
        <taxon>Planctomycetales</taxon>
        <taxon>Planctomycetaceae</taxon>
        <taxon>Crateriforma</taxon>
    </lineage>
</organism>
<protein>
    <submittedName>
        <fullName evidence="3">Unsaturated chondroitin disaccharide hydrolase</fullName>
        <ecNumber evidence="3">3.2.1.180</ecNumber>
    </submittedName>
</protein>
<gene>
    <name evidence="3" type="primary">ugl</name>
    <name evidence="3" type="ORF">V7x_14310</name>
</gene>
<dbReference type="PANTHER" id="PTHR36845">
    <property type="entry name" value="HYDROLASE, PUTATIVE (AFU_ORTHOLOGUE AFUA_7G05090)-RELATED"/>
    <property type="match status" value="1"/>
</dbReference>
<dbReference type="SUPFAM" id="SSF48208">
    <property type="entry name" value="Six-hairpin glycosidases"/>
    <property type="match status" value="1"/>
</dbReference>
<dbReference type="PANTHER" id="PTHR36845:SF1">
    <property type="entry name" value="HYDROLASE, PUTATIVE (AFU_ORTHOLOGUE AFUA_7G05090)-RELATED"/>
    <property type="match status" value="1"/>
</dbReference>
<dbReference type="AlphaFoldDB" id="A0A5C6FS09"/>
<dbReference type="Proteomes" id="UP000316476">
    <property type="component" value="Unassembled WGS sequence"/>
</dbReference>
<dbReference type="InterPro" id="IPR012341">
    <property type="entry name" value="6hp_glycosidase-like_sf"/>
</dbReference>
<dbReference type="InterPro" id="IPR008928">
    <property type="entry name" value="6-hairpin_glycosidase_sf"/>
</dbReference>
<keyword evidence="3" id="KW-0326">Glycosidase</keyword>
<dbReference type="Gene3D" id="1.50.10.10">
    <property type="match status" value="1"/>
</dbReference>
<name>A0A5C6FS09_9PLAN</name>
<dbReference type="GO" id="GO:0000272">
    <property type="term" value="P:polysaccharide catabolic process"/>
    <property type="evidence" value="ECO:0007669"/>
    <property type="project" value="TreeGrafter"/>
</dbReference>
<dbReference type="GO" id="GO:0102212">
    <property type="term" value="F:unsaturated chondroitin disaccharide hydrolase activity"/>
    <property type="evidence" value="ECO:0007669"/>
    <property type="project" value="UniProtKB-EC"/>
</dbReference>